<reference evidence="1" key="1">
    <citation type="journal article" date="2015" name="Nature">
        <title>Complex archaea that bridge the gap between prokaryotes and eukaryotes.</title>
        <authorList>
            <person name="Spang A."/>
            <person name="Saw J.H."/>
            <person name="Jorgensen S.L."/>
            <person name="Zaremba-Niedzwiedzka K."/>
            <person name="Martijn J."/>
            <person name="Lind A.E."/>
            <person name="van Eijk R."/>
            <person name="Schleper C."/>
            <person name="Guy L."/>
            <person name="Ettema T.J."/>
        </authorList>
    </citation>
    <scope>NUCLEOTIDE SEQUENCE</scope>
</reference>
<dbReference type="AlphaFoldDB" id="A0A0F9IRT6"/>
<gene>
    <name evidence="1" type="ORF">LCGC14_1844500</name>
</gene>
<protein>
    <submittedName>
        <fullName evidence="1">Uncharacterized protein</fullName>
    </submittedName>
</protein>
<evidence type="ECO:0000313" key="1">
    <source>
        <dbReference type="EMBL" id="KKL96440.1"/>
    </source>
</evidence>
<accession>A0A0F9IRT6</accession>
<dbReference type="EMBL" id="LAZR01018432">
    <property type="protein sequence ID" value="KKL96440.1"/>
    <property type="molecule type" value="Genomic_DNA"/>
</dbReference>
<organism evidence="1">
    <name type="scientific">marine sediment metagenome</name>
    <dbReference type="NCBI Taxonomy" id="412755"/>
    <lineage>
        <taxon>unclassified sequences</taxon>
        <taxon>metagenomes</taxon>
        <taxon>ecological metagenomes</taxon>
    </lineage>
</organism>
<proteinExistence type="predicted"/>
<sequence length="42" mass="4951">MIDSKILRTRIKDELSKIVDFLNCYLRGENVKDIKAILEKID</sequence>
<name>A0A0F9IRT6_9ZZZZ</name>
<comment type="caution">
    <text evidence="1">The sequence shown here is derived from an EMBL/GenBank/DDBJ whole genome shotgun (WGS) entry which is preliminary data.</text>
</comment>